<comment type="caution">
    <text evidence="8">The sequence shown here is derived from an EMBL/GenBank/DDBJ whole genome shotgun (WGS) entry which is preliminary data.</text>
</comment>
<keyword evidence="2 6" id="KW-0812">Transmembrane</keyword>
<dbReference type="EMBL" id="JARBJD010000037">
    <property type="protein sequence ID" value="KAK2958524.1"/>
    <property type="molecule type" value="Genomic_DNA"/>
</dbReference>
<evidence type="ECO:0000256" key="1">
    <source>
        <dbReference type="ARBA" id="ARBA00004141"/>
    </source>
</evidence>
<protein>
    <submittedName>
        <fullName evidence="8">Cation-chloride cotransporter</fullName>
    </submittedName>
</protein>
<keyword evidence="9" id="KW-1185">Reference proteome</keyword>
<feature type="region of interest" description="Disordered" evidence="5">
    <location>
        <begin position="744"/>
        <end position="766"/>
    </location>
</feature>
<organism evidence="8 9">
    <name type="scientific">Blattamonas nauphoetae</name>
    <dbReference type="NCBI Taxonomy" id="2049346"/>
    <lineage>
        <taxon>Eukaryota</taxon>
        <taxon>Metamonada</taxon>
        <taxon>Preaxostyla</taxon>
        <taxon>Oxymonadida</taxon>
        <taxon>Blattamonas</taxon>
    </lineage>
</organism>
<dbReference type="PANTHER" id="PTHR11827">
    <property type="entry name" value="SOLUTE CARRIER FAMILY 12, CATION COTRANSPORTERS"/>
    <property type="match status" value="1"/>
</dbReference>
<feature type="domain" description="Amino acid permease/ SLC12A" evidence="7">
    <location>
        <begin position="50"/>
        <end position="374"/>
    </location>
</feature>
<feature type="transmembrane region" description="Helical" evidence="6">
    <location>
        <begin position="464"/>
        <end position="484"/>
    </location>
</feature>
<evidence type="ECO:0000313" key="9">
    <source>
        <dbReference type="Proteomes" id="UP001281761"/>
    </source>
</evidence>
<proteinExistence type="predicted"/>
<dbReference type="PANTHER" id="PTHR11827:SF72">
    <property type="entry name" value="GH08340P"/>
    <property type="match status" value="1"/>
</dbReference>
<evidence type="ECO:0000256" key="3">
    <source>
        <dbReference type="ARBA" id="ARBA00022989"/>
    </source>
</evidence>
<feature type="transmembrane region" description="Helical" evidence="6">
    <location>
        <begin position="334"/>
        <end position="362"/>
    </location>
</feature>
<feature type="transmembrane region" description="Helical" evidence="6">
    <location>
        <begin position="164"/>
        <end position="183"/>
    </location>
</feature>
<dbReference type="InterPro" id="IPR004842">
    <property type="entry name" value="SLC12A_fam"/>
</dbReference>
<evidence type="ECO:0000259" key="7">
    <source>
        <dbReference type="Pfam" id="PF00324"/>
    </source>
</evidence>
<feature type="transmembrane region" description="Helical" evidence="6">
    <location>
        <begin position="254"/>
        <end position="278"/>
    </location>
</feature>
<keyword evidence="4 6" id="KW-0472">Membrane</keyword>
<dbReference type="Proteomes" id="UP001281761">
    <property type="component" value="Unassembled WGS sequence"/>
</dbReference>
<feature type="transmembrane region" description="Helical" evidence="6">
    <location>
        <begin position="505"/>
        <end position="534"/>
    </location>
</feature>
<keyword evidence="3 6" id="KW-1133">Transmembrane helix</keyword>
<feature type="region of interest" description="Disordered" evidence="5">
    <location>
        <begin position="1046"/>
        <end position="1108"/>
    </location>
</feature>
<comment type="subcellular location">
    <subcellularLocation>
        <location evidence="1">Membrane</location>
        <topology evidence="1">Multi-pass membrane protein</topology>
    </subcellularLocation>
</comment>
<feature type="compositionally biased region" description="Polar residues" evidence="5">
    <location>
        <begin position="1097"/>
        <end position="1108"/>
    </location>
</feature>
<feature type="transmembrane region" description="Helical" evidence="6">
    <location>
        <begin position="195"/>
        <end position="213"/>
    </location>
</feature>
<dbReference type="InterPro" id="IPR004841">
    <property type="entry name" value="AA-permease/SLC12A_dom"/>
</dbReference>
<feature type="transmembrane region" description="Helical" evidence="6">
    <location>
        <begin position="34"/>
        <end position="57"/>
    </location>
</feature>
<feature type="compositionally biased region" description="Basic and acidic residues" evidence="5">
    <location>
        <begin position="1056"/>
        <end position="1083"/>
    </location>
</feature>
<sequence length="1281" mass="142889">MDEKTALLGSSNKSAVRLSAGSKQKNVKLPSVKALAFISISQTILLSFPTMMSTILYQRLGFAASTLGILLTILVIAFAVITNCFTVFSIGQLTGTGQMKDGGAYFLVSRTLGSEFGGTLGILMVVFLISNALTNVWGIIEIIDVLIPQFREHNLHMTIIQRDYVTALIGLGILFILFLISLLPTKITIRSIPFLAIPVVVFALISLFVLFFHKPFFFSGYSLTGEPLDIHYGSYQSSNFKDALIPHLGAKNPFAMVLSSVGALSNIFSNILIPLNACPRNKLTSNTVPLGLSVAQIFGGILFITFLIPLGSRLTVSDMTTELFLIPRVVNSQFMFPVMFAVYSISAIYSLISAAQILLCMAKDKVIPGLSKFAYLPQCNCRKRLSSSDSDIASQISEVSSNFSEASLVNDFLFPPSHSTLNQEKERTPSIIPSIFLVYVVSAILMFIIPVIPEQVDTLASLSAILASACSFFLNLSCVLHFMIGAPNFRSSFRLGNRYISILGGIFNILIAIMSSPWICGGVAAIAALLTLVLHLVHKDSDSDYGEVTQSFIFHNTRKDLLSLDVEEQHVKYWRPNLLFFCSFPTGTGKFAEKAVQDIDGPKPLTRFIPTDLFYKKKGNEKSEQNSFLVGPSVIDEESEEREASLIPFHPTSIGKQIGDDEDTTTPLVVANVPQHILNHTDEDDEAEDDSKHRRNAKNKRRGPDYFGTNHTGKVTLNICNDLKKGGILVLTNVLIVHDDDPATVRPKRRQNHDDERDESEFPESCEKHNTHSLLVNGFDSSLLANVNKTGDAMEASIHQGNMKAFPIIVTATSFRSGVQSLLLSQGLGGMRTNTCVFRYFSGDKSKGGDFAFDVKLSKKGEETLPTSFASVEEYVATLHDVAVANQNFLLFRQFDQFHFPRDKRNGLIRLFSKYFGRKKPGFDFSLADEKRRKAKRKQMEQTGRYDVKQHRQKYIDVWLTPADLTGPSIMQEYIEEFLREERRQEAQGAALPVNEHLLQARFGGMNEFGWSASLMLVFGHILSRQMLWKQYKLRARVIVWVNGESDHSNQSPQPDGRRTEESARDEEPRRRNAPRSQREKRPSPLRPEQAAPSKPTPHTLNPSSLSPSEQRIKQFFERLVSLLLEDLRVNASVDVVLANPLHPQSESVEDWISQLNAAMRSQSKDSKLCFVPIQSQPPSLIFPTSLDSLSPNQHLTSLFNPFLSTFPRSEQAQFCQRARIFSPIEDDYQSVNTEPSKIKEERQALRKNLQGFTTLLDTLTDDLPPTIVVYAPSAVVTTEI</sequence>
<evidence type="ECO:0000256" key="6">
    <source>
        <dbReference type="SAM" id="Phobius"/>
    </source>
</evidence>
<evidence type="ECO:0000313" key="8">
    <source>
        <dbReference type="EMBL" id="KAK2958524.1"/>
    </source>
</evidence>
<accession>A0ABQ9Y4C0</accession>
<feature type="transmembrane region" description="Helical" evidence="6">
    <location>
        <begin position="431"/>
        <end position="452"/>
    </location>
</feature>
<reference evidence="8 9" key="1">
    <citation type="journal article" date="2022" name="bioRxiv">
        <title>Genomics of Preaxostyla Flagellates Illuminates Evolutionary Transitions and the Path Towards Mitochondrial Loss.</title>
        <authorList>
            <person name="Novak L.V.F."/>
            <person name="Treitli S.C."/>
            <person name="Pyrih J."/>
            <person name="Halakuc P."/>
            <person name="Pipaliya S.V."/>
            <person name="Vacek V."/>
            <person name="Brzon O."/>
            <person name="Soukal P."/>
            <person name="Eme L."/>
            <person name="Dacks J.B."/>
            <person name="Karnkowska A."/>
            <person name="Elias M."/>
            <person name="Hampl V."/>
        </authorList>
    </citation>
    <scope>NUCLEOTIDE SEQUENCE [LARGE SCALE GENOMIC DNA]</scope>
    <source>
        <strain evidence="8">NAU3</strain>
        <tissue evidence="8">Gut</tissue>
    </source>
</reference>
<gene>
    <name evidence="8" type="ORF">BLNAU_6558</name>
</gene>
<evidence type="ECO:0000256" key="2">
    <source>
        <dbReference type="ARBA" id="ARBA00022692"/>
    </source>
</evidence>
<evidence type="ECO:0000256" key="5">
    <source>
        <dbReference type="SAM" id="MobiDB-lite"/>
    </source>
</evidence>
<feature type="transmembrane region" description="Helical" evidence="6">
    <location>
        <begin position="290"/>
        <end position="314"/>
    </location>
</feature>
<feature type="region of interest" description="Disordered" evidence="5">
    <location>
        <begin position="679"/>
        <end position="708"/>
    </location>
</feature>
<feature type="transmembrane region" description="Helical" evidence="6">
    <location>
        <begin position="69"/>
        <end position="90"/>
    </location>
</feature>
<name>A0ABQ9Y4C0_9EUKA</name>
<dbReference type="Pfam" id="PF00324">
    <property type="entry name" value="AA_permease"/>
    <property type="match status" value="1"/>
</dbReference>
<evidence type="ECO:0000256" key="4">
    <source>
        <dbReference type="ARBA" id="ARBA00023136"/>
    </source>
</evidence>